<reference evidence="2 3" key="1">
    <citation type="submission" date="2022-11" db="EMBL/GenBank/DDBJ databases">
        <title>Spartinivicinus poritis sp. nov., isolated from scleractinian coral Porites lutea.</title>
        <authorList>
            <person name="Zhang G."/>
            <person name="Cai L."/>
            <person name="Wei Q."/>
        </authorList>
    </citation>
    <scope>NUCLEOTIDE SEQUENCE [LARGE SCALE GENOMIC DNA]</scope>
    <source>
        <strain evidence="2 3">A2-2</strain>
    </source>
</reference>
<proteinExistence type="predicted"/>
<dbReference type="InterPro" id="IPR045584">
    <property type="entry name" value="Pilin-like"/>
</dbReference>
<evidence type="ECO:0000313" key="3">
    <source>
        <dbReference type="Proteomes" id="UP001528823"/>
    </source>
</evidence>
<dbReference type="InterPro" id="IPR031982">
    <property type="entry name" value="PilE-like"/>
</dbReference>
<accession>A0ABT5UCU9</accession>
<dbReference type="Proteomes" id="UP001528823">
    <property type="component" value="Unassembled WGS sequence"/>
</dbReference>
<keyword evidence="1" id="KW-1133">Transmembrane helix</keyword>
<dbReference type="NCBIfam" id="TIGR02532">
    <property type="entry name" value="IV_pilin_GFxxxE"/>
    <property type="match status" value="1"/>
</dbReference>
<keyword evidence="3" id="KW-1185">Reference proteome</keyword>
<dbReference type="Pfam" id="PF07963">
    <property type="entry name" value="N_methyl"/>
    <property type="match status" value="1"/>
</dbReference>
<comment type="caution">
    <text evidence="2">The sequence shown here is derived from an EMBL/GenBank/DDBJ whole genome shotgun (WGS) entry which is preliminary data.</text>
</comment>
<organism evidence="2 3">
    <name type="scientific">Spartinivicinus poritis</name>
    <dbReference type="NCBI Taxonomy" id="2994640"/>
    <lineage>
        <taxon>Bacteria</taxon>
        <taxon>Pseudomonadati</taxon>
        <taxon>Pseudomonadota</taxon>
        <taxon>Gammaproteobacteria</taxon>
        <taxon>Oceanospirillales</taxon>
        <taxon>Zooshikellaceae</taxon>
        <taxon>Spartinivicinus</taxon>
    </lineage>
</organism>
<dbReference type="SUPFAM" id="SSF54523">
    <property type="entry name" value="Pili subunits"/>
    <property type="match status" value="1"/>
</dbReference>
<keyword evidence="1" id="KW-0472">Membrane</keyword>
<dbReference type="Gene3D" id="3.30.700.10">
    <property type="entry name" value="Glycoprotein, Type 4 Pilin"/>
    <property type="match status" value="1"/>
</dbReference>
<sequence>MNMDIQLSNSSGYTLIEVLIVVVILSLLATVAVPSYQEHMQRTRRADGKAMLFEVMQAQERYFTENIKYTTKLKDLDYRADTVASHEQFYLVSAMTCDVTPPMSNDINECVKLEARPVGAQTKDGSLFIDSYGNQLPADKWSR</sequence>
<evidence type="ECO:0000313" key="2">
    <source>
        <dbReference type="EMBL" id="MDE1464200.1"/>
    </source>
</evidence>
<dbReference type="EMBL" id="JAPMOU010000030">
    <property type="protein sequence ID" value="MDE1464200.1"/>
    <property type="molecule type" value="Genomic_DNA"/>
</dbReference>
<name>A0ABT5UCU9_9GAMM</name>
<keyword evidence="1" id="KW-0812">Transmembrane</keyword>
<dbReference type="Pfam" id="PF16732">
    <property type="entry name" value="ComP_DUS"/>
    <property type="match status" value="1"/>
</dbReference>
<gene>
    <name evidence="2" type="ORF">ORQ98_19770</name>
</gene>
<protein>
    <submittedName>
        <fullName evidence="2">Prepilin-type N-terminal cleavage/methylation domain-containing protein</fullName>
    </submittedName>
</protein>
<feature type="transmembrane region" description="Helical" evidence="1">
    <location>
        <begin position="12"/>
        <end position="36"/>
    </location>
</feature>
<dbReference type="InterPro" id="IPR012902">
    <property type="entry name" value="N_methyl_site"/>
</dbReference>
<evidence type="ECO:0000256" key="1">
    <source>
        <dbReference type="SAM" id="Phobius"/>
    </source>
</evidence>
<dbReference type="PROSITE" id="PS00409">
    <property type="entry name" value="PROKAR_NTER_METHYL"/>
    <property type="match status" value="1"/>
</dbReference>